<feature type="compositionally biased region" description="Polar residues" evidence="10">
    <location>
        <begin position="171"/>
        <end position="191"/>
    </location>
</feature>
<keyword evidence="7" id="KW-0539">Nucleus</keyword>
<evidence type="ECO:0000256" key="9">
    <source>
        <dbReference type="ARBA" id="ARBA00023315"/>
    </source>
</evidence>
<dbReference type="GO" id="GO:0061733">
    <property type="term" value="F:protein-lysine-acetyltransferase activity"/>
    <property type="evidence" value="ECO:0007669"/>
    <property type="project" value="TreeGrafter"/>
</dbReference>
<dbReference type="InterPro" id="IPR028005">
    <property type="entry name" value="AcTrfase_ESCO_Znf_dom"/>
</dbReference>
<evidence type="ECO:0000256" key="10">
    <source>
        <dbReference type="SAM" id="MobiDB-lite"/>
    </source>
</evidence>
<dbReference type="Pfam" id="PF13880">
    <property type="entry name" value="Acetyltransf_13"/>
    <property type="match status" value="1"/>
</dbReference>
<evidence type="ECO:0000256" key="5">
    <source>
        <dbReference type="ARBA" id="ARBA00022771"/>
    </source>
</evidence>
<feature type="domain" description="N-acetyltransferase ESCO zinc-finger" evidence="11">
    <location>
        <begin position="207"/>
        <end position="233"/>
    </location>
</feature>
<evidence type="ECO:0000256" key="1">
    <source>
        <dbReference type="ARBA" id="ARBA00004123"/>
    </source>
</evidence>
<keyword evidence="9" id="KW-0012">Acyltransferase</keyword>
<keyword evidence="3" id="KW-0808">Transferase</keyword>
<feature type="region of interest" description="Disordered" evidence="10">
    <location>
        <begin position="1"/>
        <end position="22"/>
    </location>
</feature>
<evidence type="ECO:0000256" key="3">
    <source>
        <dbReference type="ARBA" id="ARBA00022679"/>
    </source>
</evidence>
<dbReference type="EMBL" id="LN483124">
    <property type="protein sequence ID" value="CED82253.1"/>
    <property type="molecule type" value="Genomic_DNA"/>
</dbReference>
<keyword evidence="6" id="KW-0862">Zinc</keyword>
<evidence type="ECO:0000259" key="11">
    <source>
        <dbReference type="Pfam" id="PF13878"/>
    </source>
</evidence>
<accession>A0A0F7SQ40</accession>
<evidence type="ECO:0000256" key="4">
    <source>
        <dbReference type="ARBA" id="ARBA00022723"/>
    </source>
</evidence>
<dbReference type="GO" id="GO:0007064">
    <property type="term" value="P:mitotic sister chromatid cohesion"/>
    <property type="evidence" value="ECO:0007669"/>
    <property type="project" value="TreeGrafter"/>
</dbReference>
<feature type="compositionally biased region" description="Low complexity" evidence="10">
    <location>
        <begin position="62"/>
        <end position="77"/>
    </location>
</feature>
<dbReference type="GO" id="GO:0005634">
    <property type="term" value="C:nucleus"/>
    <property type="evidence" value="ECO:0007669"/>
    <property type="project" value="UniProtKB-SubCell"/>
</dbReference>
<dbReference type="PANTHER" id="PTHR45884:SF2">
    <property type="entry name" value="N-ACETYLTRANSFERASE ECO"/>
    <property type="match status" value="1"/>
</dbReference>
<feature type="compositionally biased region" description="Polar residues" evidence="10">
    <location>
        <begin position="91"/>
        <end position="119"/>
    </location>
</feature>
<evidence type="ECO:0000256" key="6">
    <source>
        <dbReference type="ARBA" id="ARBA00022833"/>
    </source>
</evidence>
<feature type="region of interest" description="Disordered" evidence="10">
    <location>
        <begin position="149"/>
        <end position="191"/>
    </location>
</feature>
<name>A0A0F7SQ40_PHARH</name>
<comment type="similarity">
    <text evidence="2">Belongs to the acetyltransferase family. ECO subfamily.</text>
</comment>
<keyword evidence="8" id="KW-0131">Cell cycle</keyword>
<dbReference type="GO" id="GO:0008270">
    <property type="term" value="F:zinc ion binding"/>
    <property type="evidence" value="ECO:0007669"/>
    <property type="project" value="UniProtKB-KW"/>
</dbReference>
<keyword evidence="5" id="KW-0863">Zinc-finger</keyword>
<proteinExistence type="inferred from homology"/>
<keyword evidence="4" id="KW-0479">Metal-binding</keyword>
<feature type="region of interest" description="Disordered" evidence="10">
    <location>
        <begin position="35"/>
        <end position="119"/>
    </location>
</feature>
<feature type="domain" description="N-acetyltransferase ESCO acetyl-transferase" evidence="12">
    <location>
        <begin position="436"/>
        <end position="497"/>
    </location>
</feature>
<sequence length="506" mass="54968">MRDIALSPPSLPASSSACAPSSSVKRVRTYSRIQLGSQPVKRVKSSSPIRPAGHLSDRIFSDDLPSSPLTSSVDLPSCSSEDKDGSCLADSITSSPHSSTDLGIDSESISRLQPGSTPKVETNIMASRSEPLRNRDKTHGQMSLQSFFRPVSTLGDSPGFESRPGSESKSKLNQRPFTTSTPTSISKANKRSTPLQQTMLCPAPRVKTCAICQMTYQPLSPTDELTHRVHHRRVLEGLEWDDADRSKSSAQVRGTKKSGLEDEECWRVVQEDVEFGNGKKRGRGRVLVVLGRGQGKVGKKTQALHALIDSTLSSPPLPDYILDQTKTFLLLGSPISSSSLSSKAKWGAGSSTRSDLSLGLDIKKQVVLGALVVQQIKSAYRVLERKEILSRRQDQNQDGIKGQRKGEMMVVEPGNDEDGKDESDGGVFCDPTPLPTQLGIHRIHTAHSARRLGIASTLLDIACKHTIFGMQVTSAEGIAFSQPTRSGRALMERWGQGSVRVFIEDE</sequence>
<dbReference type="PANTHER" id="PTHR45884">
    <property type="entry name" value="N-ACETYLTRANSFERASE ECO"/>
    <property type="match status" value="1"/>
</dbReference>
<organism evidence="13">
    <name type="scientific">Phaffia rhodozyma</name>
    <name type="common">Yeast</name>
    <name type="synonym">Xanthophyllomyces dendrorhous</name>
    <dbReference type="NCBI Taxonomy" id="264483"/>
    <lineage>
        <taxon>Eukaryota</taxon>
        <taxon>Fungi</taxon>
        <taxon>Dikarya</taxon>
        <taxon>Basidiomycota</taxon>
        <taxon>Agaricomycotina</taxon>
        <taxon>Tremellomycetes</taxon>
        <taxon>Cystofilobasidiales</taxon>
        <taxon>Mrakiaceae</taxon>
        <taxon>Phaffia</taxon>
    </lineage>
</organism>
<evidence type="ECO:0000256" key="2">
    <source>
        <dbReference type="ARBA" id="ARBA00005816"/>
    </source>
</evidence>
<dbReference type="GO" id="GO:0000785">
    <property type="term" value="C:chromatin"/>
    <property type="evidence" value="ECO:0007669"/>
    <property type="project" value="TreeGrafter"/>
</dbReference>
<evidence type="ECO:0000259" key="12">
    <source>
        <dbReference type="Pfam" id="PF13880"/>
    </source>
</evidence>
<comment type="subcellular location">
    <subcellularLocation>
        <location evidence="1">Nucleus</location>
    </subcellularLocation>
</comment>
<dbReference type="AlphaFoldDB" id="A0A0F7SQ40"/>
<dbReference type="InterPro" id="IPR028009">
    <property type="entry name" value="ESCO_Acetyltransf_dom"/>
</dbReference>
<reference evidence="13" key="1">
    <citation type="submission" date="2014-08" db="EMBL/GenBank/DDBJ databases">
        <authorList>
            <person name="Sharma Rahul"/>
            <person name="Thines Marco"/>
        </authorList>
    </citation>
    <scope>NUCLEOTIDE SEQUENCE</scope>
</reference>
<evidence type="ECO:0000256" key="7">
    <source>
        <dbReference type="ARBA" id="ARBA00023242"/>
    </source>
</evidence>
<protein>
    <submittedName>
        <fullName evidence="13">Protein involved in establishing cohesion between sister chromatids during DNA replication</fullName>
    </submittedName>
</protein>
<dbReference type="PROSITE" id="PS51257">
    <property type="entry name" value="PROKAR_LIPOPROTEIN"/>
    <property type="match status" value="1"/>
</dbReference>
<dbReference type="Pfam" id="PF13878">
    <property type="entry name" value="zf-C2H2_3"/>
    <property type="match status" value="1"/>
</dbReference>
<evidence type="ECO:0000256" key="8">
    <source>
        <dbReference type="ARBA" id="ARBA00023306"/>
    </source>
</evidence>
<evidence type="ECO:0000313" key="13">
    <source>
        <dbReference type="EMBL" id="CED82253.1"/>
    </source>
</evidence>